<name>A0A519BFL6_ACIG2</name>
<dbReference type="Gene3D" id="3.30.110.40">
    <property type="entry name" value="TusA-like domain"/>
    <property type="match status" value="1"/>
</dbReference>
<dbReference type="Proteomes" id="UP000316562">
    <property type="component" value="Unassembled WGS sequence"/>
</dbReference>
<evidence type="ECO:0000313" key="3">
    <source>
        <dbReference type="EMBL" id="RZD16065.1"/>
    </source>
</evidence>
<dbReference type="InterPro" id="IPR036868">
    <property type="entry name" value="TusA-like_sf"/>
</dbReference>
<dbReference type="SUPFAM" id="SSF64307">
    <property type="entry name" value="SirA-like"/>
    <property type="match status" value="1"/>
</dbReference>
<reference evidence="3 4" key="1">
    <citation type="journal article" date="2019" name="ISME J.">
        <title>Insights into ecological role of a new deltaproteobacterial order Candidatus Acidulodesulfobacterales by metagenomics and metatranscriptomics.</title>
        <authorList>
            <person name="Tan S."/>
            <person name="Liu J."/>
            <person name="Fang Y."/>
            <person name="Hedlund B.P."/>
            <person name="Lian Z.H."/>
            <person name="Huang L.Y."/>
            <person name="Li J.T."/>
            <person name="Huang L.N."/>
            <person name="Li W.J."/>
            <person name="Jiang H.C."/>
            <person name="Dong H.L."/>
            <person name="Shu W.S."/>
        </authorList>
    </citation>
    <scope>NUCLEOTIDE SEQUENCE [LARGE SCALE GENOMIC DNA]</scope>
    <source>
        <strain evidence="3">AP2</strain>
    </source>
</reference>
<dbReference type="EMBL" id="SGBC01000003">
    <property type="protein sequence ID" value="RZD16065.1"/>
    <property type="molecule type" value="Genomic_DNA"/>
</dbReference>
<comment type="caution">
    <text evidence="3">The sequence shown here is derived from an EMBL/GenBank/DDBJ whole genome shotgun (WGS) entry which is preliminary data.</text>
</comment>
<gene>
    <name evidence="3" type="ORF">EVJ46_07695</name>
</gene>
<feature type="domain" description="UPF0033" evidence="2">
    <location>
        <begin position="14"/>
        <end position="83"/>
    </location>
</feature>
<protein>
    <submittedName>
        <fullName evidence="3">Sulfurtransferase TusA family protein</fullName>
    </submittedName>
</protein>
<dbReference type="PANTHER" id="PTHR33279">
    <property type="entry name" value="SULFUR CARRIER PROTEIN YEDF-RELATED"/>
    <property type="match status" value="1"/>
</dbReference>
<dbReference type="CDD" id="cd00291">
    <property type="entry name" value="SirA_YedF_YeeD"/>
    <property type="match status" value="1"/>
</dbReference>
<dbReference type="AlphaFoldDB" id="A0A519BFL6"/>
<dbReference type="PANTHER" id="PTHR33279:SF6">
    <property type="entry name" value="SULFUR CARRIER PROTEIN YEDF-RELATED"/>
    <property type="match status" value="1"/>
</dbReference>
<proteinExistence type="inferred from homology"/>
<evidence type="ECO:0000259" key="2">
    <source>
        <dbReference type="Pfam" id="PF01206"/>
    </source>
</evidence>
<dbReference type="GO" id="GO:0016740">
    <property type="term" value="F:transferase activity"/>
    <property type="evidence" value="ECO:0007669"/>
    <property type="project" value="UniProtKB-KW"/>
</dbReference>
<accession>A0A519BFL6</accession>
<keyword evidence="3" id="KW-0808">Transferase</keyword>
<dbReference type="InterPro" id="IPR001455">
    <property type="entry name" value="TusA-like"/>
</dbReference>
<dbReference type="Pfam" id="PF01206">
    <property type="entry name" value="TusA"/>
    <property type="match status" value="1"/>
</dbReference>
<evidence type="ECO:0000313" key="4">
    <source>
        <dbReference type="Proteomes" id="UP000316562"/>
    </source>
</evidence>
<evidence type="ECO:0000256" key="1">
    <source>
        <dbReference type="ARBA" id="ARBA00008984"/>
    </source>
</evidence>
<comment type="similarity">
    <text evidence="1">Belongs to the sulfur carrier protein TusA family.</text>
</comment>
<sequence length="84" mass="9293">MAASADKTVVNADKTFNASGLFCPEPILKMRKEFESLNSGEILEFIITDPGSVSDVPAWCKRTGNELVESAEDSGVYKFYIRKK</sequence>
<organism evidence="3 4">
    <name type="scientific">Acididesulfobacter guangdongensis</name>
    <dbReference type="NCBI Taxonomy" id="2597225"/>
    <lineage>
        <taxon>Bacteria</taxon>
        <taxon>Deltaproteobacteria</taxon>
        <taxon>Candidatus Acidulodesulfobacterales</taxon>
        <taxon>Candidatus Acididesulfobacter</taxon>
    </lineage>
</organism>